<keyword evidence="1" id="KW-0677">Repeat</keyword>
<evidence type="ECO:0000259" key="3">
    <source>
        <dbReference type="Pfam" id="PF23276"/>
    </source>
</evidence>
<sequence>YKRMVSSISLLDPYHHNTKQMNQMVHSLLNEIELMDIQSKQMLYPNLVVSLVTQRSNTVGQRANKIYEFMVEHDFEMKSGWLNRIISTSKYNRQNDLPFHDVIKRLVSAGGQLMPDSILPAIQNMFPYTNTEQMSITLEAWLEDFHLIDLSTLESITAGATRNGDSKLILLVWDVLEFSRYSPTETIYENTIITFANDKNDGLRSAFAAMSSMKEDGFVPSRPLIRSISSALRFNKYVVSKARRILIDDRQQEMLSLESDKLFSLESFNIIMSSYAERGDPHDVAGILNVMIENDIKPNADSYSFVIEALGRDIKKRLKMDDHSYKQRNVEMADTILSMMEEDNIAPTTHVIRHYIELLCLAGEIETATSIVEDFLSSSKDGNTRVNNITIYRVAIENAILENYEVAKKLCSMTSEHISALHRKIASREQRS</sequence>
<dbReference type="EMBL" id="KV784359">
    <property type="protein sequence ID" value="OEU15723.1"/>
    <property type="molecule type" value="Genomic_DNA"/>
</dbReference>
<dbReference type="OrthoDB" id="185373at2759"/>
<dbReference type="NCBIfam" id="TIGR00756">
    <property type="entry name" value="PPR"/>
    <property type="match status" value="1"/>
</dbReference>
<keyword evidence="5" id="KW-1185">Reference proteome</keyword>
<evidence type="ECO:0000313" key="4">
    <source>
        <dbReference type="EMBL" id="OEU15723.1"/>
    </source>
</evidence>
<dbReference type="KEGG" id="fcy:FRACYDRAFT_136750"/>
<dbReference type="InterPro" id="IPR011990">
    <property type="entry name" value="TPR-like_helical_dom_sf"/>
</dbReference>
<name>A0A1E7FD29_9STRA</name>
<feature type="non-terminal residue" evidence="4">
    <location>
        <position position="432"/>
    </location>
</feature>
<dbReference type="Gene3D" id="1.25.40.10">
    <property type="entry name" value="Tetratricopeptide repeat domain"/>
    <property type="match status" value="1"/>
</dbReference>
<dbReference type="AlphaFoldDB" id="A0A1E7FD29"/>
<dbReference type="InterPro" id="IPR057027">
    <property type="entry name" value="TPR_mt"/>
</dbReference>
<dbReference type="InParanoid" id="A0A1E7FD29"/>
<dbReference type="PANTHER" id="PTHR47447:SF23">
    <property type="entry name" value="PENTACOTRIPEPTIDE-REPEAT REGION OF PRORP DOMAIN-CONTAINING PROTEIN"/>
    <property type="match status" value="1"/>
</dbReference>
<evidence type="ECO:0000256" key="2">
    <source>
        <dbReference type="PROSITE-ProRule" id="PRU00708"/>
    </source>
</evidence>
<evidence type="ECO:0000256" key="1">
    <source>
        <dbReference type="ARBA" id="ARBA00022737"/>
    </source>
</evidence>
<evidence type="ECO:0000313" key="5">
    <source>
        <dbReference type="Proteomes" id="UP000095751"/>
    </source>
</evidence>
<accession>A0A1E7FD29</accession>
<dbReference type="Pfam" id="PF13812">
    <property type="entry name" value="PPR_3"/>
    <property type="match status" value="1"/>
</dbReference>
<feature type="repeat" description="PPR" evidence="2">
    <location>
        <begin position="264"/>
        <end position="298"/>
    </location>
</feature>
<reference evidence="4 5" key="1">
    <citation type="submission" date="2016-09" db="EMBL/GenBank/DDBJ databases">
        <title>Extensive genetic diversity and differential bi-allelic expression allows diatom success in the polar Southern Ocean.</title>
        <authorList>
            <consortium name="DOE Joint Genome Institute"/>
            <person name="Mock T."/>
            <person name="Otillar R.P."/>
            <person name="Strauss J."/>
            <person name="Dupont C."/>
            <person name="Frickenhaus S."/>
            <person name="Maumus F."/>
            <person name="Mcmullan M."/>
            <person name="Sanges R."/>
            <person name="Schmutz J."/>
            <person name="Toseland A."/>
            <person name="Valas R."/>
            <person name="Veluchamy A."/>
            <person name="Ward B.J."/>
            <person name="Allen A."/>
            <person name="Barry K."/>
            <person name="Falciatore A."/>
            <person name="Ferrante M."/>
            <person name="Fortunato A.E."/>
            <person name="Gloeckner G."/>
            <person name="Gruber A."/>
            <person name="Hipkin R."/>
            <person name="Janech M."/>
            <person name="Kroth P."/>
            <person name="Leese F."/>
            <person name="Lindquist E."/>
            <person name="Lyon B.R."/>
            <person name="Martin J."/>
            <person name="Mayer C."/>
            <person name="Parker M."/>
            <person name="Quesneville H."/>
            <person name="Raymond J."/>
            <person name="Uhlig C."/>
            <person name="Valentin K.U."/>
            <person name="Worden A.Z."/>
            <person name="Armbrust E.V."/>
            <person name="Bowler C."/>
            <person name="Green B."/>
            <person name="Moulton V."/>
            <person name="Van Oosterhout C."/>
            <person name="Grigoriev I."/>
        </authorList>
    </citation>
    <scope>NUCLEOTIDE SEQUENCE [LARGE SCALE GENOMIC DNA]</scope>
    <source>
        <strain evidence="4 5">CCMP1102</strain>
    </source>
</reference>
<organism evidence="4 5">
    <name type="scientific">Fragilariopsis cylindrus CCMP1102</name>
    <dbReference type="NCBI Taxonomy" id="635003"/>
    <lineage>
        <taxon>Eukaryota</taxon>
        <taxon>Sar</taxon>
        <taxon>Stramenopiles</taxon>
        <taxon>Ochrophyta</taxon>
        <taxon>Bacillariophyta</taxon>
        <taxon>Bacillariophyceae</taxon>
        <taxon>Bacillariophycidae</taxon>
        <taxon>Bacillariales</taxon>
        <taxon>Bacillariaceae</taxon>
        <taxon>Fragilariopsis</taxon>
    </lineage>
</organism>
<proteinExistence type="predicted"/>
<dbReference type="PANTHER" id="PTHR47447">
    <property type="entry name" value="OS03G0856100 PROTEIN"/>
    <property type="match status" value="1"/>
</dbReference>
<feature type="non-terminal residue" evidence="4">
    <location>
        <position position="1"/>
    </location>
</feature>
<feature type="domain" description="Pentatricopeptide repeat-containing protein-mitochondrial" evidence="3">
    <location>
        <begin position="154"/>
        <end position="248"/>
    </location>
</feature>
<gene>
    <name evidence="4" type="ORF">FRACYDRAFT_136750</name>
</gene>
<dbReference type="Proteomes" id="UP000095751">
    <property type="component" value="Unassembled WGS sequence"/>
</dbReference>
<dbReference type="PROSITE" id="PS51375">
    <property type="entry name" value="PPR"/>
    <property type="match status" value="1"/>
</dbReference>
<dbReference type="Pfam" id="PF23276">
    <property type="entry name" value="TPR_24"/>
    <property type="match status" value="1"/>
</dbReference>
<dbReference type="InterPro" id="IPR002885">
    <property type="entry name" value="PPR_rpt"/>
</dbReference>
<protein>
    <recommendedName>
        <fullName evidence="3">Pentatricopeptide repeat-containing protein-mitochondrial domain-containing protein</fullName>
    </recommendedName>
</protein>